<keyword evidence="4 10" id="KW-0812">Transmembrane</keyword>
<proteinExistence type="inferred from homology"/>
<feature type="transmembrane region" description="Helical" evidence="10">
    <location>
        <begin position="84"/>
        <end position="103"/>
    </location>
</feature>
<name>A0A1V4IVS2_9CLOT</name>
<feature type="transmembrane region" description="Helical" evidence="10">
    <location>
        <begin position="351"/>
        <end position="378"/>
    </location>
</feature>
<dbReference type="InterPro" id="IPR018422">
    <property type="entry name" value="Cation/H_exchanger_CPA1"/>
</dbReference>
<comment type="similarity">
    <text evidence="10">Belongs to the monovalent cation:proton antiporter 1 (CPA1) transporter (TC 2.A.36) family.</text>
</comment>
<comment type="subcellular location">
    <subcellularLocation>
        <location evidence="1 10">Cell membrane</location>
        <topology evidence="1 10">Multi-pass membrane protein</topology>
    </subcellularLocation>
</comment>
<feature type="transmembrane region" description="Helical" evidence="10">
    <location>
        <begin position="183"/>
        <end position="204"/>
    </location>
</feature>
<feature type="transmembrane region" description="Helical" evidence="10">
    <location>
        <begin position="216"/>
        <end position="234"/>
    </location>
</feature>
<dbReference type="GO" id="GO:0098719">
    <property type="term" value="P:sodium ion import across plasma membrane"/>
    <property type="evidence" value="ECO:0007669"/>
    <property type="project" value="TreeGrafter"/>
</dbReference>
<dbReference type="Pfam" id="PF00999">
    <property type="entry name" value="Na_H_Exchanger"/>
    <property type="match status" value="1"/>
</dbReference>
<comment type="function">
    <text evidence="10">Na(+)/H(+) antiporter that extrudes sodium in exchange for external protons.</text>
</comment>
<evidence type="ECO:0000256" key="2">
    <source>
        <dbReference type="ARBA" id="ARBA00022448"/>
    </source>
</evidence>
<evidence type="ECO:0000256" key="6">
    <source>
        <dbReference type="ARBA" id="ARBA00023053"/>
    </source>
</evidence>
<keyword evidence="6 10" id="KW-0915">Sodium</keyword>
<sequence>MHIFTYVLILLICILISTIISRFIPSLSVPIVQIAMGALIAIIHSEFNIELDPHTFLVMFIAPLLFRDGKNADKRSLWKQRRNILLMALALVVVTVILVGLLINKLIPSISLPSAFALAAALSPTDYVAVSALSKKISLPRKVLHLIEGEGLMNDASGLVSFKFALAAALTGTFSLFDATISFFMVSIGGIIVGLILEHILISFELWIRNLGMEDITVEILLQILTPFIIYLLSEEVFKVSGILAVVVAGIVYSLSSKKSKLKNARLNAVSENTWSVLAYVLNGLIFIIVGLQLPNIIRTAFYEVSINNFGAVIDVLLITLALLTLRYLWVLSMYQFGDKACKREEKSVKFHAALLTSLSGVRGAVTLATVLSIPLTLENGQPFSERTLILFLSVGVILTTLLITTFILPLFATKDFSKETNYSEILNKAQIKVWTNTINKLKLEIDNKKYINMTINEYKYRIHQLKRGNSYYKNWNRSSKEEKKWMLLCFKREIENTKKLLQEGKIDESTAYVYEKSIRNKIKLMSSVEGFSLIFKETLARISILVFNIKKFRYILHGLENNKKSEQRLKDLALKELYSTNAKYLIQYVKSITTPENEETLKKIILYYQGVYWVASKPILEKSNKHEKKKVEIKAMQLERNTIQSLFEDGDINWTIASELRKNLNYIESDILR</sequence>
<keyword evidence="8 10" id="KW-0472">Membrane</keyword>
<keyword evidence="10" id="KW-0050">Antiport</keyword>
<dbReference type="GO" id="GO:0015385">
    <property type="term" value="F:sodium:proton antiporter activity"/>
    <property type="evidence" value="ECO:0007669"/>
    <property type="project" value="InterPro"/>
</dbReference>
<evidence type="ECO:0000256" key="8">
    <source>
        <dbReference type="ARBA" id="ARBA00023136"/>
    </source>
</evidence>
<evidence type="ECO:0000256" key="4">
    <source>
        <dbReference type="ARBA" id="ARBA00022692"/>
    </source>
</evidence>
<dbReference type="NCBIfam" id="TIGR00831">
    <property type="entry name" value="a_cpa1"/>
    <property type="match status" value="1"/>
</dbReference>
<feature type="transmembrane region" description="Helical" evidence="10">
    <location>
        <begin position="310"/>
        <end position="330"/>
    </location>
</feature>
<protein>
    <submittedName>
        <fullName evidence="12">Sodium, potassium, lithium and rubidium/H(+) antiporter</fullName>
    </submittedName>
</protein>
<comment type="caution">
    <text evidence="10">Lacks conserved residue(s) required for the propagation of feature annotation.</text>
</comment>
<feature type="transmembrane region" description="Helical" evidence="10">
    <location>
        <begin position="277"/>
        <end position="298"/>
    </location>
</feature>
<evidence type="ECO:0000313" key="13">
    <source>
        <dbReference type="Proteomes" id="UP000191056"/>
    </source>
</evidence>
<evidence type="ECO:0000259" key="11">
    <source>
        <dbReference type="Pfam" id="PF00999"/>
    </source>
</evidence>
<organism evidence="12 13">
    <name type="scientific">Clostridium chromiireducens</name>
    <dbReference type="NCBI Taxonomy" id="225345"/>
    <lineage>
        <taxon>Bacteria</taxon>
        <taxon>Bacillati</taxon>
        <taxon>Bacillota</taxon>
        <taxon>Clostridia</taxon>
        <taxon>Eubacteriales</taxon>
        <taxon>Clostridiaceae</taxon>
        <taxon>Clostridium</taxon>
    </lineage>
</organism>
<dbReference type="PANTHER" id="PTHR10110">
    <property type="entry name" value="SODIUM/HYDROGEN EXCHANGER"/>
    <property type="match status" value="1"/>
</dbReference>
<reference evidence="12 13" key="1">
    <citation type="submission" date="2017-03" db="EMBL/GenBank/DDBJ databases">
        <title>Genome sequence of Clostridium chromiireducens DSM 23318.</title>
        <authorList>
            <person name="Poehlein A."/>
            <person name="Daniel R."/>
        </authorList>
    </citation>
    <scope>NUCLEOTIDE SEQUENCE [LARGE SCALE GENOMIC DNA]</scope>
    <source>
        <strain evidence="12 13">DSM 23318</strain>
    </source>
</reference>
<keyword evidence="13" id="KW-1185">Reference proteome</keyword>
<dbReference type="Proteomes" id="UP000191056">
    <property type="component" value="Unassembled WGS sequence"/>
</dbReference>
<keyword evidence="2 10" id="KW-0813">Transport</keyword>
<dbReference type="Gene3D" id="6.10.140.1330">
    <property type="match status" value="1"/>
</dbReference>
<dbReference type="AlphaFoldDB" id="A0A1V4IVS2"/>
<feature type="domain" description="Cation/H+ exchanger transmembrane" evidence="11">
    <location>
        <begin position="10"/>
        <end position="412"/>
    </location>
</feature>
<dbReference type="InterPro" id="IPR006153">
    <property type="entry name" value="Cation/H_exchanger_TM"/>
</dbReference>
<gene>
    <name evidence="12" type="primary">nhaK_1</name>
    <name evidence="12" type="ORF">CLCHR_14490</name>
</gene>
<comment type="caution">
    <text evidence="12">The sequence shown here is derived from an EMBL/GenBank/DDBJ whole genome shotgun (WGS) entry which is preliminary data.</text>
</comment>
<feature type="transmembrane region" description="Helical" evidence="10">
    <location>
        <begin position="6"/>
        <end position="24"/>
    </location>
</feature>
<feature type="transmembrane region" description="Helical" evidence="10">
    <location>
        <begin position="240"/>
        <end position="256"/>
    </location>
</feature>
<accession>A0A1V4IVS2</accession>
<dbReference type="STRING" id="225345.CLCHR_14490"/>
<dbReference type="EMBL" id="MZGT01000015">
    <property type="protein sequence ID" value="OPJ63930.1"/>
    <property type="molecule type" value="Genomic_DNA"/>
</dbReference>
<evidence type="ECO:0000256" key="1">
    <source>
        <dbReference type="ARBA" id="ARBA00004651"/>
    </source>
</evidence>
<dbReference type="GO" id="GO:0015386">
    <property type="term" value="F:potassium:proton antiporter activity"/>
    <property type="evidence" value="ECO:0007669"/>
    <property type="project" value="TreeGrafter"/>
</dbReference>
<evidence type="ECO:0000256" key="10">
    <source>
        <dbReference type="RuleBase" id="RU366002"/>
    </source>
</evidence>
<keyword evidence="9 10" id="KW-0739">Sodium transport</keyword>
<dbReference type="GO" id="GO:0051453">
    <property type="term" value="P:regulation of intracellular pH"/>
    <property type="evidence" value="ECO:0007669"/>
    <property type="project" value="TreeGrafter"/>
</dbReference>
<evidence type="ECO:0000313" key="12">
    <source>
        <dbReference type="EMBL" id="OPJ63930.1"/>
    </source>
</evidence>
<dbReference type="PANTHER" id="PTHR10110:SF86">
    <property type="entry name" value="SODIUM_HYDROGEN EXCHANGER 7"/>
    <property type="match status" value="1"/>
</dbReference>
<keyword evidence="3 10" id="KW-1003">Cell membrane</keyword>
<feature type="transmembrane region" description="Helical" evidence="10">
    <location>
        <begin position="390"/>
        <end position="413"/>
    </location>
</feature>
<dbReference type="GO" id="GO:0005886">
    <property type="term" value="C:plasma membrane"/>
    <property type="evidence" value="ECO:0007669"/>
    <property type="project" value="UniProtKB-SubCell"/>
</dbReference>
<keyword evidence="7 10" id="KW-0406">Ion transport</keyword>
<evidence type="ECO:0000256" key="5">
    <source>
        <dbReference type="ARBA" id="ARBA00022989"/>
    </source>
</evidence>
<evidence type="ECO:0000256" key="3">
    <source>
        <dbReference type="ARBA" id="ARBA00022475"/>
    </source>
</evidence>
<evidence type="ECO:0000256" key="7">
    <source>
        <dbReference type="ARBA" id="ARBA00023065"/>
    </source>
</evidence>
<keyword evidence="5 10" id="KW-1133">Transmembrane helix</keyword>
<dbReference type="RefSeq" id="WP_242966000.1">
    <property type="nucleotide sequence ID" value="NZ_MZGT01000015.1"/>
</dbReference>
<evidence type="ECO:0000256" key="9">
    <source>
        <dbReference type="ARBA" id="ARBA00023201"/>
    </source>
</evidence>
<dbReference type="InterPro" id="IPR004705">
    <property type="entry name" value="Cation/H_exchanger_CPA1_bac"/>
</dbReference>